<gene>
    <name evidence="9" type="ORF">IFK94_12415</name>
</gene>
<feature type="transmembrane region" description="Helical" evidence="8">
    <location>
        <begin position="274"/>
        <end position="290"/>
    </location>
</feature>
<feature type="transmembrane region" description="Helical" evidence="8">
    <location>
        <begin position="522"/>
        <end position="541"/>
    </location>
</feature>
<keyword evidence="6 8" id="KW-1133">Transmembrane helix</keyword>
<feature type="transmembrane region" description="Helical" evidence="8">
    <location>
        <begin position="498"/>
        <end position="516"/>
    </location>
</feature>
<evidence type="ECO:0000256" key="2">
    <source>
        <dbReference type="ARBA" id="ARBA00009261"/>
    </source>
</evidence>
<evidence type="ECO:0000256" key="5">
    <source>
        <dbReference type="ARBA" id="ARBA00022692"/>
    </source>
</evidence>
<organism evidence="9 10">
    <name type="scientific">Candidatus Polarisedimenticola svalbardensis</name>
    <dbReference type="NCBI Taxonomy" id="2886004"/>
    <lineage>
        <taxon>Bacteria</taxon>
        <taxon>Pseudomonadati</taxon>
        <taxon>Acidobacteriota</taxon>
        <taxon>Candidatus Polarisedimenticolia</taxon>
        <taxon>Candidatus Polarisedimenticolales</taxon>
        <taxon>Candidatus Polarisedimenticolaceae</taxon>
        <taxon>Candidatus Polarisedimenticola</taxon>
    </lineage>
</organism>
<dbReference type="GO" id="GO:0005886">
    <property type="term" value="C:plasma membrane"/>
    <property type="evidence" value="ECO:0007669"/>
    <property type="project" value="UniProtKB-SubCell"/>
</dbReference>
<feature type="transmembrane region" description="Helical" evidence="8">
    <location>
        <begin position="37"/>
        <end position="57"/>
    </location>
</feature>
<dbReference type="NCBIfam" id="TIGR00835">
    <property type="entry name" value="agcS"/>
    <property type="match status" value="1"/>
</dbReference>
<dbReference type="Proteomes" id="UP000648239">
    <property type="component" value="Unassembled WGS sequence"/>
</dbReference>
<dbReference type="Gene3D" id="1.20.1740.10">
    <property type="entry name" value="Amino acid/polyamine transporter I"/>
    <property type="match status" value="1"/>
</dbReference>
<dbReference type="InterPro" id="IPR001463">
    <property type="entry name" value="Na/Ala_symport"/>
</dbReference>
<comment type="similarity">
    <text evidence="2 8">Belongs to the alanine or glycine:cation symporter (AGCS) (TC 2.A.25) family.</text>
</comment>
<keyword evidence="3 8" id="KW-0813">Transport</keyword>
<evidence type="ECO:0000256" key="6">
    <source>
        <dbReference type="ARBA" id="ARBA00022989"/>
    </source>
</evidence>
<evidence type="ECO:0000313" key="10">
    <source>
        <dbReference type="Proteomes" id="UP000648239"/>
    </source>
</evidence>
<evidence type="ECO:0000256" key="1">
    <source>
        <dbReference type="ARBA" id="ARBA00004651"/>
    </source>
</evidence>
<dbReference type="GO" id="GO:0005283">
    <property type="term" value="F:amino acid:sodium symporter activity"/>
    <property type="evidence" value="ECO:0007669"/>
    <property type="project" value="InterPro"/>
</dbReference>
<evidence type="ECO:0000256" key="8">
    <source>
        <dbReference type="RuleBase" id="RU363064"/>
    </source>
</evidence>
<keyword evidence="8" id="KW-0769">Symport</keyword>
<dbReference type="PANTHER" id="PTHR30330:SF3">
    <property type="entry name" value="TRANSCRIPTIONAL REGULATOR, LRP FAMILY"/>
    <property type="match status" value="1"/>
</dbReference>
<feature type="transmembrane region" description="Helical" evidence="8">
    <location>
        <begin position="205"/>
        <end position="224"/>
    </location>
</feature>
<dbReference type="PRINTS" id="PR00175">
    <property type="entry name" value="NAALASMPORT"/>
</dbReference>
<reference evidence="9 10" key="1">
    <citation type="submission" date="2020-08" db="EMBL/GenBank/DDBJ databases">
        <title>Acidobacteriota in marine sediments use diverse sulfur dissimilation pathways.</title>
        <authorList>
            <person name="Wasmund K."/>
        </authorList>
    </citation>
    <scope>NUCLEOTIDE SEQUENCE [LARGE SCALE GENOMIC DNA]</scope>
    <source>
        <strain evidence="9">MAG AM4</strain>
    </source>
</reference>
<evidence type="ECO:0000256" key="4">
    <source>
        <dbReference type="ARBA" id="ARBA00022475"/>
    </source>
</evidence>
<name>A0A8J7CM36_9BACT</name>
<feature type="transmembrane region" description="Helical" evidence="8">
    <location>
        <begin position="166"/>
        <end position="185"/>
    </location>
</feature>
<feature type="transmembrane region" description="Helical" evidence="8">
    <location>
        <begin position="233"/>
        <end position="254"/>
    </location>
</feature>
<feature type="transmembrane region" description="Helical" evidence="8">
    <location>
        <begin position="88"/>
        <end position="109"/>
    </location>
</feature>
<proteinExistence type="inferred from homology"/>
<keyword evidence="7 8" id="KW-0472">Membrane</keyword>
<dbReference type="PANTHER" id="PTHR30330">
    <property type="entry name" value="AGSS FAMILY TRANSPORTER, SODIUM-ALANINE"/>
    <property type="match status" value="1"/>
</dbReference>
<feature type="transmembrane region" description="Helical" evidence="8">
    <location>
        <begin position="459"/>
        <end position="478"/>
    </location>
</feature>
<accession>A0A8J7CM36</accession>
<protein>
    <submittedName>
        <fullName evidence="9">Sodium:alanine symporter family protein</fullName>
    </submittedName>
</protein>
<keyword evidence="5 8" id="KW-0812">Transmembrane</keyword>
<comment type="caution">
    <text evidence="9">The sequence shown here is derived from an EMBL/GenBank/DDBJ whole genome shotgun (WGS) entry which is preliminary data.</text>
</comment>
<evidence type="ECO:0000256" key="3">
    <source>
        <dbReference type="ARBA" id="ARBA00022448"/>
    </source>
</evidence>
<dbReference type="EMBL" id="JACXWD010000049">
    <property type="protein sequence ID" value="MBD3868923.1"/>
    <property type="molecule type" value="Genomic_DNA"/>
</dbReference>
<feature type="transmembrane region" description="Helical" evidence="8">
    <location>
        <begin position="115"/>
        <end position="133"/>
    </location>
</feature>
<dbReference type="PROSITE" id="PS00873">
    <property type="entry name" value="NA_ALANINE_SYMP"/>
    <property type="match status" value="1"/>
</dbReference>
<comment type="subcellular location">
    <subcellularLocation>
        <location evidence="1 8">Cell membrane</location>
        <topology evidence="1 8">Multi-pass membrane protein</topology>
    </subcellularLocation>
</comment>
<keyword evidence="4 8" id="KW-1003">Cell membrane</keyword>
<evidence type="ECO:0000256" key="7">
    <source>
        <dbReference type="ARBA" id="ARBA00023136"/>
    </source>
</evidence>
<dbReference type="AlphaFoldDB" id="A0A8J7CM36"/>
<dbReference type="Pfam" id="PF01235">
    <property type="entry name" value="Na_Ala_symp"/>
    <property type="match status" value="1"/>
</dbReference>
<evidence type="ECO:0000313" key="9">
    <source>
        <dbReference type="EMBL" id="MBD3868923.1"/>
    </source>
</evidence>
<sequence>MNWIENAASSLAEAVNGLLGPLADFLVGYVWNWPEQAPLLAVLLLGTGLFVTVRLAFVQVKGFRHAINIARGVYDDPKDAGDLNHFQALTTALSATVGIGNIAGVAIAIRMGGPGALFWMWLTAFFGMALKYAECTLALKYRHLHKDGSVSGGPMFYISKGLGGNWKIMGGVFAACAAICSFGSGCMNQSNTLAVRVESHFGIPAVWTGLIFAALVAMVIIGGIKRIGRVTSILAPFMAILYVGGALVILMMNLNLVPGAFETIFTQAFAPKSLAGGAAGSILMTVMWGIRRGLFSNEAGQGSAPIAHATAKTDEPVREGLVASLGPFIDTLVICTMTGLVIIVSGAWMDKVPQTLDLGAVTVRSAALEQASAPMAELKVQDGLLDQVTVEYLRNTVDNVRLLDESGSSWNGTILVDHEGAASLPEGGTPVFVEGDAFLTGADMTALGFEKMLGNTGSILVTLAVILFAVSTAISWSYYGDRSVEFLFGPRAIPIYRWLFVAFFFLGCVLPLQAVWTWGDVALGIMSIPNLIALVLLAGKVREMTKDYFSREHIPYGR</sequence>
<feature type="transmembrane region" description="Helical" evidence="8">
    <location>
        <begin position="328"/>
        <end position="349"/>
    </location>
</feature>